<name>A0A6H5HM53_9HEMI</name>
<accession>A0A6H5HM53</accession>
<feature type="compositionally biased region" description="Low complexity" evidence="1">
    <location>
        <begin position="45"/>
        <end position="97"/>
    </location>
</feature>
<feature type="compositionally biased region" description="Basic residues" evidence="1">
    <location>
        <begin position="276"/>
        <end position="285"/>
    </location>
</feature>
<sequence>MKKLTTYANFKIRPKLKYAMVSEYPHILQGALRADARSGERSRSTSRSKSTSSSNSTLRSNSTSRSKSFSRSNSTSRSKLTASSKSFSRSKSSLPSSGAERGKPRRATMVCESGTLRCALSAVRTGVRKPLQGEPPELPAARIDSSDLGGTSKKHFIDKIYSLHTFSNADDVKMKTSDGLTQMYFSTQRLIRIFRRCAGGEFFDALPWTILLTNDVIETKHAINARRVPLNFRFGVPDRTRRLEENKQRRRRVAVGVRKRPRIQESRVGLKRHVRAQANGQRRRGSQALAEQLGN</sequence>
<gene>
    <name evidence="2" type="ORF">NTEN_LOCUS23094</name>
</gene>
<feature type="region of interest" description="Disordered" evidence="1">
    <location>
        <begin position="32"/>
        <end position="108"/>
    </location>
</feature>
<protein>
    <submittedName>
        <fullName evidence="2">Uncharacterized protein</fullName>
    </submittedName>
</protein>
<keyword evidence="3" id="KW-1185">Reference proteome</keyword>
<proteinExistence type="predicted"/>
<feature type="compositionally biased region" description="Basic and acidic residues" evidence="1">
    <location>
        <begin position="34"/>
        <end position="43"/>
    </location>
</feature>
<dbReference type="AlphaFoldDB" id="A0A6H5HM53"/>
<dbReference type="Proteomes" id="UP000479000">
    <property type="component" value="Unassembled WGS sequence"/>
</dbReference>
<reference evidence="2 3" key="1">
    <citation type="submission" date="2020-02" db="EMBL/GenBank/DDBJ databases">
        <authorList>
            <person name="Ferguson B K."/>
        </authorList>
    </citation>
    <scope>NUCLEOTIDE SEQUENCE [LARGE SCALE GENOMIC DNA]</scope>
</reference>
<evidence type="ECO:0000313" key="2">
    <source>
        <dbReference type="EMBL" id="CAB0019382.1"/>
    </source>
</evidence>
<evidence type="ECO:0000313" key="3">
    <source>
        <dbReference type="Proteomes" id="UP000479000"/>
    </source>
</evidence>
<organism evidence="2 3">
    <name type="scientific">Nesidiocoris tenuis</name>
    <dbReference type="NCBI Taxonomy" id="355587"/>
    <lineage>
        <taxon>Eukaryota</taxon>
        <taxon>Metazoa</taxon>
        <taxon>Ecdysozoa</taxon>
        <taxon>Arthropoda</taxon>
        <taxon>Hexapoda</taxon>
        <taxon>Insecta</taxon>
        <taxon>Pterygota</taxon>
        <taxon>Neoptera</taxon>
        <taxon>Paraneoptera</taxon>
        <taxon>Hemiptera</taxon>
        <taxon>Heteroptera</taxon>
        <taxon>Panheteroptera</taxon>
        <taxon>Cimicomorpha</taxon>
        <taxon>Miridae</taxon>
        <taxon>Dicyphina</taxon>
        <taxon>Nesidiocoris</taxon>
    </lineage>
</organism>
<evidence type="ECO:0000256" key="1">
    <source>
        <dbReference type="SAM" id="MobiDB-lite"/>
    </source>
</evidence>
<dbReference type="EMBL" id="CADCXU010033943">
    <property type="protein sequence ID" value="CAB0019382.1"/>
    <property type="molecule type" value="Genomic_DNA"/>
</dbReference>
<feature type="region of interest" description="Disordered" evidence="1">
    <location>
        <begin position="276"/>
        <end position="295"/>
    </location>
</feature>